<evidence type="ECO:0000313" key="9">
    <source>
        <dbReference type="EMBL" id="KAG6426911.1"/>
    </source>
</evidence>
<dbReference type="InterPro" id="IPR013601">
    <property type="entry name" value="FAE1_typ3_polyketide_synth"/>
</dbReference>
<dbReference type="Pfam" id="PF08541">
    <property type="entry name" value="ACP_syn_III_C"/>
    <property type="match status" value="1"/>
</dbReference>
<evidence type="ECO:0000259" key="7">
    <source>
        <dbReference type="Pfam" id="PF08392"/>
    </source>
</evidence>
<dbReference type="PANTHER" id="PTHR31561">
    <property type="entry name" value="3-KETOACYL-COA SYNTHASE"/>
    <property type="match status" value="1"/>
</dbReference>
<comment type="pathway">
    <text evidence="1">Lipid metabolism; fatty acid biosynthesis.</text>
</comment>
<dbReference type="GO" id="GO:0006633">
    <property type="term" value="P:fatty acid biosynthetic process"/>
    <property type="evidence" value="ECO:0007669"/>
    <property type="project" value="InterPro"/>
</dbReference>
<dbReference type="SUPFAM" id="SSF53901">
    <property type="entry name" value="Thiolase-like"/>
    <property type="match status" value="2"/>
</dbReference>
<organism evidence="9">
    <name type="scientific">Salvia splendens</name>
    <name type="common">Scarlet sage</name>
    <dbReference type="NCBI Taxonomy" id="180675"/>
    <lineage>
        <taxon>Eukaryota</taxon>
        <taxon>Viridiplantae</taxon>
        <taxon>Streptophyta</taxon>
        <taxon>Embryophyta</taxon>
        <taxon>Tracheophyta</taxon>
        <taxon>Spermatophyta</taxon>
        <taxon>Magnoliopsida</taxon>
        <taxon>eudicotyledons</taxon>
        <taxon>Gunneridae</taxon>
        <taxon>Pentapetalae</taxon>
        <taxon>asterids</taxon>
        <taxon>lamiids</taxon>
        <taxon>Lamiales</taxon>
        <taxon>Lamiaceae</taxon>
        <taxon>Nepetoideae</taxon>
        <taxon>Mentheae</taxon>
        <taxon>Salviinae</taxon>
        <taxon>Salvia</taxon>
        <taxon>Salvia subgen. Calosphace</taxon>
        <taxon>core Calosphace</taxon>
    </lineage>
</organism>
<dbReference type="Pfam" id="PF08392">
    <property type="entry name" value="FAE1_CUT1_RppA"/>
    <property type="match status" value="2"/>
</dbReference>
<dbReference type="Gene3D" id="3.40.47.10">
    <property type="match status" value="2"/>
</dbReference>
<keyword evidence="4" id="KW-0808">Transferase</keyword>
<dbReference type="GO" id="GO:0016020">
    <property type="term" value="C:membrane"/>
    <property type="evidence" value="ECO:0007669"/>
    <property type="project" value="InterPro"/>
</dbReference>
<evidence type="ECO:0000259" key="8">
    <source>
        <dbReference type="Pfam" id="PF08541"/>
    </source>
</evidence>
<comment type="catalytic activity">
    <reaction evidence="6">
        <text>a very-long-chain acyl-CoA + malonyl-CoA + H(+) = a very-long-chain 3-oxoacyl-CoA + CO2 + CoA</text>
        <dbReference type="Rhea" id="RHEA:32727"/>
        <dbReference type="ChEBI" id="CHEBI:15378"/>
        <dbReference type="ChEBI" id="CHEBI:16526"/>
        <dbReference type="ChEBI" id="CHEBI:57287"/>
        <dbReference type="ChEBI" id="CHEBI:57384"/>
        <dbReference type="ChEBI" id="CHEBI:90725"/>
        <dbReference type="ChEBI" id="CHEBI:90736"/>
        <dbReference type="EC" id="2.3.1.199"/>
    </reaction>
</comment>
<gene>
    <name evidence="9" type="ORF">SASPL_111150</name>
</gene>
<evidence type="ECO:0000256" key="3">
    <source>
        <dbReference type="ARBA" id="ARBA00012307"/>
    </source>
</evidence>
<keyword evidence="5" id="KW-0012">Acyltransferase</keyword>
<evidence type="ECO:0000256" key="2">
    <source>
        <dbReference type="ARBA" id="ARBA00005531"/>
    </source>
</evidence>
<comment type="similarity">
    <text evidence="2">Belongs to the thiolase-like superfamily. Chalcone/stilbene synthases family.</text>
</comment>
<reference evidence="9" key="1">
    <citation type="submission" date="2018-01" db="EMBL/GenBank/DDBJ databases">
        <authorList>
            <person name="Mao J.F."/>
        </authorList>
    </citation>
    <scope>NUCLEOTIDE SEQUENCE</scope>
    <source>
        <strain evidence="9">Huo1</strain>
        <tissue evidence="9">Leaf</tissue>
    </source>
</reference>
<evidence type="ECO:0000256" key="4">
    <source>
        <dbReference type="ARBA" id="ARBA00022679"/>
    </source>
</evidence>
<dbReference type="EC" id="2.3.1.199" evidence="3"/>
<dbReference type="InterPro" id="IPR012392">
    <property type="entry name" value="3-ktacl-CoA_syn"/>
</dbReference>
<dbReference type="InterPro" id="IPR013747">
    <property type="entry name" value="ACP_syn_III_C"/>
</dbReference>
<proteinExistence type="inferred from homology"/>
<dbReference type="InterPro" id="IPR016039">
    <property type="entry name" value="Thiolase-like"/>
</dbReference>
<dbReference type="GO" id="GO:0009922">
    <property type="term" value="F:fatty acid elongase activity"/>
    <property type="evidence" value="ECO:0007669"/>
    <property type="project" value="UniProtKB-EC"/>
</dbReference>
<feature type="domain" description="FAE" evidence="7">
    <location>
        <begin position="105"/>
        <end position="199"/>
    </location>
</feature>
<dbReference type="EMBL" id="PNBA02000004">
    <property type="protein sequence ID" value="KAG6426911.1"/>
    <property type="molecule type" value="Genomic_DNA"/>
</dbReference>
<reference evidence="9" key="2">
    <citation type="submission" date="2020-08" db="EMBL/GenBank/DDBJ databases">
        <title>Plant Genome Project.</title>
        <authorList>
            <person name="Zhang R.-G."/>
        </authorList>
    </citation>
    <scope>NUCLEOTIDE SEQUENCE</scope>
    <source>
        <strain evidence="9">Huo1</strain>
        <tissue evidence="9">Leaf</tissue>
    </source>
</reference>
<evidence type="ECO:0000256" key="5">
    <source>
        <dbReference type="ARBA" id="ARBA00023315"/>
    </source>
</evidence>
<evidence type="ECO:0000256" key="6">
    <source>
        <dbReference type="ARBA" id="ARBA00047375"/>
    </source>
</evidence>
<comment type="caution">
    <text evidence="9">The sequence shown here is derived from an EMBL/GenBank/DDBJ whole genome shotgun (WGS) entry which is preliminary data.</text>
</comment>
<name>A0A8X9A411_SALSN</name>
<feature type="domain" description="FAE" evidence="7">
    <location>
        <begin position="2"/>
        <end position="100"/>
    </location>
</feature>
<dbReference type="AlphaFoldDB" id="A0A8X9A411"/>
<protein>
    <recommendedName>
        <fullName evidence="3">very-long-chain 3-oxoacyl-CoA synthase</fullName>
        <ecNumber evidence="3">2.3.1.199</ecNumber>
    </recommendedName>
</protein>
<evidence type="ECO:0000313" key="10">
    <source>
        <dbReference type="Proteomes" id="UP000298416"/>
    </source>
</evidence>
<sequence length="284" mass="31545">MDKALPTSDVGDSTYIPENILSVPPNLSMEAAMKETKLVIFGAIDSLLAKTKVECSEIGILIVNCTVFDPTPSLTSIIINHYKLRQDICCYNLTGMGCHTQLSIRSGGSAVLFSNKHSHRRRANYELLHAVHTHRDSSDVAYECIFREEYSDNTTGITTTRNLLIAATSAVEQNLAKLGFLILPLSEKLLVAKKLMKMKPYIPKFKRCAQHFLPHVVGKRVLDALQEKLGFGDGDMEASRMTLHRFGNTSSSSVWYALAYAEAKGRVKKGDWVWQIAFGSGFKV</sequence>
<feature type="domain" description="Beta-ketoacyl-[acyl-carrier-protein] synthase III C-terminal" evidence="8">
    <location>
        <begin position="210"/>
        <end position="283"/>
    </location>
</feature>
<dbReference type="Proteomes" id="UP000298416">
    <property type="component" value="Unassembled WGS sequence"/>
</dbReference>
<keyword evidence="10" id="KW-1185">Reference proteome</keyword>
<evidence type="ECO:0000256" key="1">
    <source>
        <dbReference type="ARBA" id="ARBA00005194"/>
    </source>
</evidence>
<accession>A0A8X9A411</accession>